<comment type="similarity">
    <text evidence="2">Belongs to the bacterial solute-binding protein 2 family.</text>
</comment>
<dbReference type="Pfam" id="PF13407">
    <property type="entry name" value="Peripla_BP_4"/>
    <property type="match status" value="1"/>
</dbReference>
<dbReference type="PANTHER" id="PTHR46847:SF2">
    <property type="entry name" value="ABC TRANSPORTER SUGAR-BINDING PROTEIN"/>
    <property type="match status" value="1"/>
</dbReference>
<organism evidence="6 7">
    <name type="scientific">Blautia obeum</name>
    <dbReference type="NCBI Taxonomy" id="40520"/>
    <lineage>
        <taxon>Bacteria</taxon>
        <taxon>Bacillati</taxon>
        <taxon>Bacillota</taxon>
        <taxon>Clostridia</taxon>
        <taxon>Lachnospirales</taxon>
        <taxon>Lachnospiraceae</taxon>
        <taxon>Blautia</taxon>
    </lineage>
</organism>
<evidence type="ECO:0000256" key="1">
    <source>
        <dbReference type="ARBA" id="ARBA00004196"/>
    </source>
</evidence>
<dbReference type="EMBL" id="QSUZ01000014">
    <property type="protein sequence ID" value="RGN87083.1"/>
    <property type="molecule type" value="Genomic_DNA"/>
</dbReference>
<name>A0A3E5EED2_9FIRM</name>
<evidence type="ECO:0000313" key="7">
    <source>
        <dbReference type="Proteomes" id="UP000261105"/>
    </source>
</evidence>
<feature type="chain" id="PRO_5017694931" evidence="4">
    <location>
        <begin position="34"/>
        <end position="351"/>
    </location>
</feature>
<dbReference type="GO" id="GO:0030313">
    <property type="term" value="C:cell envelope"/>
    <property type="evidence" value="ECO:0007669"/>
    <property type="project" value="UniProtKB-SubCell"/>
</dbReference>
<dbReference type="InterPro" id="IPR028082">
    <property type="entry name" value="Peripla_BP_I"/>
</dbReference>
<reference evidence="6 7" key="1">
    <citation type="submission" date="2018-08" db="EMBL/GenBank/DDBJ databases">
        <title>A genome reference for cultivated species of the human gut microbiota.</title>
        <authorList>
            <person name="Zou Y."/>
            <person name="Xue W."/>
            <person name="Luo G."/>
        </authorList>
    </citation>
    <scope>NUCLEOTIDE SEQUENCE [LARGE SCALE GENOMIC DNA]</scope>
    <source>
        <strain evidence="6 7">OM03-6</strain>
    </source>
</reference>
<sequence>MNVKAGGKEMRRKLISTLLVATMVMAPVVSVSAATDDAAESTPVKAADAVGITLPEKVEGSYTIGYAPATLNNAFWLAVKDGVQKAIDESGADVKLVDVDAGGDQAIMNDGIANLISSGIDALICAPADSTAVVSAFQQCKDAGIPVINFDTPVQGDATELVETIIASDNINAGYVVGKDAAEKMEDGAKILVLHSPRASACVDRLNGFIQALDESGKKYEIVNTLDGKGEQETSLTLTSDALVADPDLSIIFAVNDPSAMGAANAIQQTSVALENDIMVYGVDGNPDAKKMIEAGQMEGTGAQSPESLGYDSMCAAFNVLAGNEVSKDVAVDTFIVTADNVADYGTDGWQ</sequence>
<evidence type="ECO:0000313" key="6">
    <source>
        <dbReference type="EMBL" id="RGN87083.1"/>
    </source>
</evidence>
<dbReference type="PANTHER" id="PTHR46847">
    <property type="entry name" value="D-ALLOSE-BINDING PERIPLASMIC PROTEIN-RELATED"/>
    <property type="match status" value="1"/>
</dbReference>
<dbReference type="GO" id="GO:0030246">
    <property type="term" value="F:carbohydrate binding"/>
    <property type="evidence" value="ECO:0007669"/>
    <property type="project" value="UniProtKB-ARBA"/>
</dbReference>
<dbReference type="Proteomes" id="UP000261105">
    <property type="component" value="Unassembled WGS sequence"/>
</dbReference>
<dbReference type="Gene3D" id="3.40.50.2300">
    <property type="match status" value="2"/>
</dbReference>
<evidence type="ECO:0000256" key="4">
    <source>
        <dbReference type="SAM" id="SignalP"/>
    </source>
</evidence>
<proteinExistence type="inferred from homology"/>
<comment type="caution">
    <text evidence="6">The sequence shown here is derived from an EMBL/GenBank/DDBJ whole genome shotgun (WGS) entry which is preliminary data.</text>
</comment>
<feature type="signal peptide" evidence="4">
    <location>
        <begin position="1"/>
        <end position="33"/>
    </location>
</feature>
<evidence type="ECO:0000259" key="5">
    <source>
        <dbReference type="Pfam" id="PF13407"/>
    </source>
</evidence>
<protein>
    <submittedName>
        <fullName evidence="6">Sugar ABC transporter substrate-binding protein</fullName>
    </submittedName>
</protein>
<evidence type="ECO:0000256" key="3">
    <source>
        <dbReference type="ARBA" id="ARBA00022729"/>
    </source>
</evidence>
<comment type="subcellular location">
    <subcellularLocation>
        <location evidence="1">Cell envelope</location>
    </subcellularLocation>
</comment>
<dbReference type="AlphaFoldDB" id="A0A3E5EED2"/>
<feature type="domain" description="Periplasmic binding protein" evidence="5">
    <location>
        <begin position="64"/>
        <end position="324"/>
    </location>
</feature>
<keyword evidence="3 4" id="KW-0732">Signal</keyword>
<dbReference type="SUPFAM" id="SSF53822">
    <property type="entry name" value="Periplasmic binding protein-like I"/>
    <property type="match status" value="1"/>
</dbReference>
<gene>
    <name evidence="6" type="ORF">DXB38_11040</name>
</gene>
<dbReference type="InterPro" id="IPR025997">
    <property type="entry name" value="SBP_2_dom"/>
</dbReference>
<evidence type="ECO:0000256" key="2">
    <source>
        <dbReference type="ARBA" id="ARBA00007639"/>
    </source>
</evidence>
<accession>A0A3E5EED2</accession>